<dbReference type="SUPFAM" id="SSF64356">
    <property type="entry name" value="SNARE-like"/>
    <property type="match status" value="1"/>
</dbReference>
<keyword evidence="3" id="KW-0931">ER-Golgi transport</keyword>
<name>A0A914BWZ5_9BILA</name>
<evidence type="ECO:0000256" key="2">
    <source>
        <dbReference type="ARBA" id="ARBA00006626"/>
    </source>
</evidence>
<dbReference type="Proteomes" id="UP000887540">
    <property type="component" value="Unplaced"/>
</dbReference>
<reference evidence="6" key="1">
    <citation type="submission" date="2022-11" db="UniProtKB">
        <authorList>
            <consortium name="WormBaseParasite"/>
        </authorList>
    </citation>
    <scope>IDENTIFICATION</scope>
</reference>
<dbReference type="InterPro" id="IPR011012">
    <property type="entry name" value="Longin-like_dom_sf"/>
</dbReference>
<dbReference type="PANTHER" id="PTHR12403">
    <property type="entry name" value="TRAFFICKING PROTEIN PARTICLE COMPLEX SUBUNIT 2"/>
    <property type="match status" value="1"/>
</dbReference>
<dbReference type="GO" id="GO:0048471">
    <property type="term" value="C:perinuclear region of cytoplasm"/>
    <property type="evidence" value="ECO:0007669"/>
    <property type="project" value="UniProtKB-SubCell"/>
</dbReference>
<dbReference type="WBParaSite" id="ACRNAN_Path_1189.g4630.t1">
    <property type="protein sequence ID" value="ACRNAN_Path_1189.g4630.t1"/>
    <property type="gene ID" value="ACRNAN_Path_1189.g4630"/>
</dbReference>
<accession>A0A914BWZ5</accession>
<comment type="subcellular location">
    <subcellularLocation>
        <location evidence="1">Cytoplasm</location>
        <location evidence="1">Perinuclear region</location>
    </subcellularLocation>
</comment>
<evidence type="ECO:0000256" key="1">
    <source>
        <dbReference type="ARBA" id="ARBA00004556"/>
    </source>
</evidence>
<evidence type="ECO:0000313" key="5">
    <source>
        <dbReference type="Proteomes" id="UP000887540"/>
    </source>
</evidence>
<dbReference type="AlphaFoldDB" id="A0A914BWZ5"/>
<dbReference type="Pfam" id="PF04628">
    <property type="entry name" value="Sedlin_N"/>
    <property type="match status" value="1"/>
</dbReference>
<keyword evidence="5" id="KW-1185">Reference proteome</keyword>
<evidence type="ECO:0000313" key="6">
    <source>
        <dbReference type="WBParaSite" id="ACRNAN_Path_1189.g4630.t1"/>
    </source>
</evidence>
<dbReference type="InterPro" id="IPR006722">
    <property type="entry name" value="Sedlin"/>
</dbReference>
<protein>
    <recommendedName>
        <fullName evidence="4">Trafficking protein particle complex subunit 2-like protein</fullName>
    </recommendedName>
</protein>
<evidence type="ECO:0000256" key="4">
    <source>
        <dbReference type="ARBA" id="ARBA00024408"/>
    </source>
</evidence>
<organism evidence="5 6">
    <name type="scientific">Acrobeloides nanus</name>
    <dbReference type="NCBI Taxonomy" id="290746"/>
    <lineage>
        <taxon>Eukaryota</taxon>
        <taxon>Metazoa</taxon>
        <taxon>Ecdysozoa</taxon>
        <taxon>Nematoda</taxon>
        <taxon>Chromadorea</taxon>
        <taxon>Rhabditida</taxon>
        <taxon>Tylenchina</taxon>
        <taxon>Cephalobomorpha</taxon>
        <taxon>Cephaloboidea</taxon>
        <taxon>Cephalobidae</taxon>
        <taxon>Acrobeloides</taxon>
    </lineage>
</organism>
<proteinExistence type="inferred from homology"/>
<evidence type="ECO:0000256" key="3">
    <source>
        <dbReference type="ARBA" id="ARBA00022892"/>
    </source>
</evidence>
<sequence length="135" mass="15830">MALCVALFGKDNSLFSFKCDSKEVYRENELQMFVHCSLDIIDEKWRISNKTQELYLGNLLRTNVFQSYGYVTNTNIRFILVVDANNAMLKDQDIRAMFKRLHTNYCKAIFNPFYVPSNIMHSKYLNEVVSEIFSS</sequence>
<dbReference type="CDD" id="cd14854">
    <property type="entry name" value="TRAPPC2L"/>
    <property type="match status" value="1"/>
</dbReference>
<dbReference type="GO" id="GO:0006888">
    <property type="term" value="P:endoplasmic reticulum to Golgi vesicle-mediated transport"/>
    <property type="evidence" value="ECO:0007669"/>
    <property type="project" value="InterPro"/>
</dbReference>
<keyword evidence="3" id="KW-0813">Transport</keyword>
<comment type="similarity">
    <text evidence="2">Belongs to the TRAPP small subunits family. Sedlin subfamily.</text>
</comment>
<dbReference type="Gene3D" id="3.30.450.70">
    <property type="match status" value="1"/>
</dbReference>
<dbReference type="InterPro" id="IPR044760">
    <property type="entry name" value="TRAPPC2L"/>
</dbReference>